<feature type="transmembrane region" description="Helical" evidence="6">
    <location>
        <begin position="130"/>
        <end position="151"/>
    </location>
</feature>
<feature type="region of interest" description="Disordered" evidence="5">
    <location>
        <begin position="405"/>
        <end position="424"/>
    </location>
</feature>
<dbReference type="Pfam" id="PF13515">
    <property type="entry name" value="FUSC_2"/>
    <property type="match status" value="1"/>
</dbReference>
<evidence type="ECO:0000256" key="5">
    <source>
        <dbReference type="SAM" id="MobiDB-lite"/>
    </source>
</evidence>
<comment type="caution">
    <text evidence="9">The sequence shown here is derived from an EMBL/GenBank/DDBJ whole genome shotgun (WGS) entry which is preliminary data.</text>
</comment>
<feature type="transmembrane region" description="Helical" evidence="6">
    <location>
        <begin position="484"/>
        <end position="503"/>
    </location>
</feature>
<evidence type="ECO:0000313" key="10">
    <source>
        <dbReference type="Proteomes" id="UP000663843"/>
    </source>
</evidence>
<feature type="domain" description="Integral membrane bound transporter" evidence="8">
    <location>
        <begin position="511"/>
        <end position="632"/>
    </location>
</feature>
<proteinExistence type="predicted"/>
<keyword evidence="4 6" id="KW-0472">Membrane</keyword>
<dbReference type="PANTHER" id="PTHR47804">
    <property type="entry name" value="60S RIBOSOMAL PROTEIN L19"/>
    <property type="match status" value="1"/>
</dbReference>
<evidence type="ECO:0000256" key="6">
    <source>
        <dbReference type="SAM" id="Phobius"/>
    </source>
</evidence>
<dbReference type="GO" id="GO:0016491">
    <property type="term" value="F:oxidoreductase activity"/>
    <property type="evidence" value="ECO:0007669"/>
    <property type="project" value="InterPro"/>
</dbReference>
<accession>A0A8H3DRC3</accession>
<evidence type="ECO:0000256" key="2">
    <source>
        <dbReference type="ARBA" id="ARBA00022692"/>
    </source>
</evidence>
<protein>
    <recommendedName>
        <fullName evidence="11">Tyrosinase copper-binding domain-containing protein</fullName>
    </recommendedName>
</protein>
<dbReference type="Gene3D" id="1.10.1280.10">
    <property type="entry name" value="Di-copper center containing domain from catechol oxidase"/>
    <property type="match status" value="1"/>
</dbReference>
<dbReference type="InterPro" id="IPR052430">
    <property type="entry name" value="IVT-Associated"/>
</dbReference>
<evidence type="ECO:0000259" key="7">
    <source>
        <dbReference type="Pfam" id="PF00264"/>
    </source>
</evidence>
<keyword evidence="3 6" id="KW-1133">Transmembrane helix</keyword>
<evidence type="ECO:0000256" key="4">
    <source>
        <dbReference type="ARBA" id="ARBA00023136"/>
    </source>
</evidence>
<dbReference type="EMBL" id="CAJMWT010009363">
    <property type="protein sequence ID" value="CAE6538090.1"/>
    <property type="molecule type" value="Genomic_DNA"/>
</dbReference>
<evidence type="ECO:0000259" key="8">
    <source>
        <dbReference type="Pfam" id="PF13515"/>
    </source>
</evidence>
<feature type="transmembrane region" description="Helical" evidence="6">
    <location>
        <begin position="23"/>
        <end position="49"/>
    </location>
</feature>
<comment type="subcellular location">
    <subcellularLocation>
        <location evidence="1">Membrane</location>
        <topology evidence="1">Multi-pass membrane protein</topology>
    </subcellularLocation>
</comment>
<dbReference type="Proteomes" id="UP000663843">
    <property type="component" value="Unassembled WGS sequence"/>
</dbReference>
<dbReference type="AlphaFoldDB" id="A0A8H3DRC3"/>
<dbReference type="SUPFAM" id="SSF48056">
    <property type="entry name" value="Di-copper centre-containing domain"/>
    <property type="match status" value="1"/>
</dbReference>
<feature type="domain" description="Tyrosinase copper-binding" evidence="7">
    <location>
        <begin position="892"/>
        <end position="1103"/>
    </location>
</feature>
<feature type="transmembrane region" description="Helical" evidence="6">
    <location>
        <begin position="563"/>
        <end position="580"/>
    </location>
</feature>
<dbReference type="InterPro" id="IPR002227">
    <property type="entry name" value="Tyrosinase_Cu-bd"/>
</dbReference>
<feature type="transmembrane region" description="Helical" evidence="6">
    <location>
        <begin position="618"/>
        <end position="637"/>
    </location>
</feature>
<feature type="transmembrane region" description="Helical" evidence="6">
    <location>
        <begin position="69"/>
        <end position="94"/>
    </location>
</feature>
<dbReference type="PRINTS" id="PR00092">
    <property type="entry name" value="TYROSINASE"/>
</dbReference>
<dbReference type="PANTHER" id="PTHR47804:SF3">
    <property type="entry name" value="PROTEIN BRE4"/>
    <property type="match status" value="1"/>
</dbReference>
<sequence length="1166" mass="129475">MNGLLPFSLATLRPSAQLLCRMSVVFICAVVAVLPPTPEIAGAYTYLILTAKDLSFPPSTNPSAQVEALVVNMIGVIMGLGWSNLGLACAAFAVQRYGLDSSESRVIRACFLIILSFFTGLWNYRDFTKLLFVFSVAGAASLAVSLVARIFSHPGGYAKDVIDALGTLKDLLQNSTSRTFFGGANSILRTETLYSKSLDKALALHTSYAYSAYELRIGRVPIKAIKPLLITVNRIREELAWGKVPALEGTETPGGDSTLLAQLDDPCRTCSTAIIDGISTLQAAVGRCYGIKLPNNAHKSINLDDPLLARAVITNARVGLKGTLDSVVHDINKTCTLRRVEGHHKELFRKSLYAASLLHISSELIRALTLAHGILTIHHTTSHPHIFFLRPSWFWLGMSPRTVVAEEDSPTPPGPAAELDADPGSDTLSINEARTILLPTPTTATPPPKWSAAKVMRTPIALRTRIALSNWLWRAKHSKHVQHALKNALGVALLLIPAVLPASSSGKKYYDSNYGVWAIISFVYVLEPNTALTWRIGIWRLCGTGLGALYAYTTWRIAGTNPYGVVVLVTAAEIFLTWLVRSSTPGVGVVASVTIPPVLFIPYLNIHHASMLHLAGLRTLQISIGIIAAILVNHIVFPKHARVMFLSGMAKVLEDARELYSALSRRTLNDRPRSRPNSVRGPVDKHSNTAKLELRLRQLVAREQMYLSQMEHEVSLMPKPTSSYRAAINYAQRLASCITLALFACEHAFRSRRALPQVLPSPRKALDTFNVELMEILQSEARATDIGYAMAENEVLEEMFPSNPSTMRLLGALGLATFVIFALGADSDKECSSLEVRREWRTFSKAERKAWIDAQNCLNKKPSNGKLKLEVDTNSYNNPAFRIAPYNDSGSYYDDLSYAHMNLNPLIHWTGRFLPWHRVYLFEWTNILRKECGYDGVVPYWDVDDFEGSEVWDPDPEYGLGGFSDDESDDYTIHDGALDIDLTYPVPHRLRRHYIPYPYNISFPFNYNTTAAVDTISPGEVKRLLSQPEGNYTAFQGYMESLIGMHSSVHLMIGGDMGTICPKGTAGTKYCPAERTATFSTNDPIFHLHHGNIDRLWWLWQEQSDENKYAYHGGSVQNISSLDRYPNGQPPWLSKSTRLPTAGMWDTYTIGETLDTRSWPFCYVYE</sequence>
<feature type="transmembrane region" description="Helical" evidence="6">
    <location>
        <begin position="587"/>
        <end position="606"/>
    </location>
</feature>
<dbReference type="InterPro" id="IPR049453">
    <property type="entry name" value="Memb_transporter_dom"/>
</dbReference>
<feature type="transmembrane region" description="Helical" evidence="6">
    <location>
        <begin position="106"/>
        <end position="124"/>
    </location>
</feature>
<reference evidence="9" key="1">
    <citation type="submission" date="2021-01" db="EMBL/GenBank/DDBJ databases">
        <authorList>
            <person name="Kaushik A."/>
        </authorList>
    </citation>
    <scope>NUCLEOTIDE SEQUENCE</scope>
    <source>
        <strain evidence="9">AG2-2IIIB</strain>
    </source>
</reference>
<dbReference type="GO" id="GO:0016020">
    <property type="term" value="C:membrane"/>
    <property type="evidence" value="ECO:0007669"/>
    <property type="project" value="UniProtKB-SubCell"/>
</dbReference>
<evidence type="ECO:0000256" key="1">
    <source>
        <dbReference type="ARBA" id="ARBA00004141"/>
    </source>
</evidence>
<dbReference type="InterPro" id="IPR008922">
    <property type="entry name" value="Di-copper_centre_dom_sf"/>
</dbReference>
<name>A0A8H3DRC3_9AGAM</name>
<gene>
    <name evidence="9" type="ORF">RDB_LOCUS190508</name>
</gene>
<evidence type="ECO:0000256" key="3">
    <source>
        <dbReference type="ARBA" id="ARBA00022989"/>
    </source>
</evidence>
<dbReference type="Pfam" id="PF00264">
    <property type="entry name" value="Tyrosinase"/>
    <property type="match status" value="1"/>
</dbReference>
<evidence type="ECO:0000313" key="9">
    <source>
        <dbReference type="EMBL" id="CAE6538090.1"/>
    </source>
</evidence>
<evidence type="ECO:0008006" key="11">
    <source>
        <dbReference type="Google" id="ProtNLM"/>
    </source>
</evidence>
<keyword evidence="2 6" id="KW-0812">Transmembrane</keyword>
<organism evidence="9 10">
    <name type="scientific">Rhizoctonia solani</name>
    <dbReference type="NCBI Taxonomy" id="456999"/>
    <lineage>
        <taxon>Eukaryota</taxon>
        <taxon>Fungi</taxon>
        <taxon>Dikarya</taxon>
        <taxon>Basidiomycota</taxon>
        <taxon>Agaricomycotina</taxon>
        <taxon>Agaricomycetes</taxon>
        <taxon>Cantharellales</taxon>
        <taxon>Ceratobasidiaceae</taxon>
        <taxon>Rhizoctonia</taxon>
    </lineage>
</organism>